<organism evidence="1">
    <name type="scientific">Rhizophora mucronata</name>
    <name type="common">Asiatic mangrove</name>
    <dbReference type="NCBI Taxonomy" id="61149"/>
    <lineage>
        <taxon>Eukaryota</taxon>
        <taxon>Viridiplantae</taxon>
        <taxon>Streptophyta</taxon>
        <taxon>Embryophyta</taxon>
        <taxon>Tracheophyta</taxon>
        <taxon>Spermatophyta</taxon>
        <taxon>Magnoliopsida</taxon>
        <taxon>eudicotyledons</taxon>
        <taxon>Gunneridae</taxon>
        <taxon>Pentapetalae</taxon>
        <taxon>rosids</taxon>
        <taxon>fabids</taxon>
        <taxon>Malpighiales</taxon>
        <taxon>Rhizophoraceae</taxon>
        <taxon>Rhizophora</taxon>
    </lineage>
</organism>
<accession>A0A2P2R2F7</accession>
<evidence type="ECO:0000313" key="1">
    <source>
        <dbReference type="EMBL" id="MBX73357.1"/>
    </source>
</evidence>
<protein>
    <submittedName>
        <fullName evidence="1">Uncharacterized protein</fullName>
    </submittedName>
</protein>
<reference evidence="1" key="1">
    <citation type="submission" date="2018-02" db="EMBL/GenBank/DDBJ databases">
        <title>Rhizophora mucronata_Transcriptome.</title>
        <authorList>
            <person name="Meera S.P."/>
            <person name="Sreeshan A."/>
            <person name="Augustine A."/>
        </authorList>
    </citation>
    <scope>NUCLEOTIDE SEQUENCE</scope>
    <source>
        <tissue evidence="1">Leaf</tissue>
    </source>
</reference>
<name>A0A2P2R2F7_RHIMU</name>
<dbReference type="EMBL" id="GGEC01092873">
    <property type="protein sequence ID" value="MBX73357.1"/>
    <property type="molecule type" value="Transcribed_RNA"/>
</dbReference>
<sequence length="24" mass="2946">MSLFLFFVFSFRFNRVSNSIFIIL</sequence>
<proteinExistence type="predicted"/>
<dbReference type="AlphaFoldDB" id="A0A2P2R2F7"/>